<dbReference type="PROSITE" id="PS51786">
    <property type="entry name" value="LON_PROTEOLYTIC"/>
    <property type="match status" value="1"/>
</dbReference>
<dbReference type="GO" id="GO:0006508">
    <property type="term" value="P:proteolysis"/>
    <property type="evidence" value="ECO:0007669"/>
    <property type="project" value="InterPro"/>
</dbReference>
<dbReference type="GO" id="GO:0004252">
    <property type="term" value="F:serine-type endopeptidase activity"/>
    <property type="evidence" value="ECO:0007669"/>
    <property type="project" value="InterPro"/>
</dbReference>
<feature type="domain" description="Lon proteolytic" evidence="1">
    <location>
        <begin position="157"/>
        <end position="256"/>
    </location>
</feature>
<reference evidence="2" key="1">
    <citation type="submission" date="2020-05" db="EMBL/GenBank/DDBJ databases">
        <authorList>
            <person name="Chiriac C."/>
            <person name="Salcher M."/>
            <person name="Ghai R."/>
            <person name="Kavagutti S V."/>
        </authorList>
    </citation>
    <scope>NUCLEOTIDE SEQUENCE</scope>
</reference>
<dbReference type="Gene3D" id="3.30.230.10">
    <property type="match status" value="1"/>
</dbReference>
<organism evidence="2">
    <name type="scientific">freshwater metagenome</name>
    <dbReference type="NCBI Taxonomy" id="449393"/>
    <lineage>
        <taxon>unclassified sequences</taxon>
        <taxon>metagenomes</taxon>
        <taxon>ecological metagenomes</taxon>
    </lineage>
</organism>
<proteinExistence type="predicted"/>
<dbReference type="InterPro" id="IPR027065">
    <property type="entry name" value="Lon_Prtase"/>
</dbReference>
<dbReference type="AlphaFoldDB" id="A0A6J5YJU5"/>
<sequence length="266" mass="27692">MLHNRLPRLATATLTLFFGLALFAPLPFVVLTPGHAQDVVNKIITPSKSASPALKFYKSDGHIYLLSILITNPDAYVTSAELIYSWGRSDFSVMPRSLFYRDGVNASIEKAAAKTQMVDSQLSAKVAALSYLQNNYPDLNTSTIAPSDISISLAKTGGPSGGLAFALGIIELLTPENILLGRSVASTGTIDEEGNVGAIGGVAEKILAAQKAGATLILVPTSNCKDLAPGVATIPKGIKVAAVNTLKEALIALNSATPRSCANLGA</sequence>
<evidence type="ECO:0000313" key="2">
    <source>
        <dbReference type="EMBL" id="CAB4330036.1"/>
    </source>
</evidence>
<dbReference type="GO" id="GO:0005524">
    <property type="term" value="F:ATP binding"/>
    <property type="evidence" value="ECO:0007669"/>
    <property type="project" value="InterPro"/>
</dbReference>
<name>A0A6J5YJU5_9ZZZZ</name>
<accession>A0A6J5YJU5</accession>
<dbReference type="GO" id="GO:0004176">
    <property type="term" value="F:ATP-dependent peptidase activity"/>
    <property type="evidence" value="ECO:0007669"/>
    <property type="project" value="InterPro"/>
</dbReference>
<gene>
    <name evidence="2" type="ORF">UFOPK3574_00084</name>
</gene>
<dbReference type="PANTHER" id="PTHR10046">
    <property type="entry name" value="ATP DEPENDENT LON PROTEASE FAMILY MEMBER"/>
    <property type="match status" value="1"/>
</dbReference>
<dbReference type="SUPFAM" id="SSF54211">
    <property type="entry name" value="Ribosomal protein S5 domain 2-like"/>
    <property type="match status" value="1"/>
</dbReference>
<protein>
    <submittedName>
        <fullName evidence="2">Unannotated protein</fullName>
    </submittedName>
</protein>
<evidence type="ECO:0000259" key="1">
    <source>
        <dbReference type="PROSITE" id="PS51786"/>
    </source>
</evidence>
<dbReference type="GO" id="GO:0030163">
    <property type="term" value="P:protein catabolic process"/>
    <property type="evidence" value="ECO:0007669"/>
    <property type="project" value="InterPro"/>
</dbReference>
<dbReference type="InterPro" id="IPR014721">
    <property type="entry name" value="Ribsml_uS5_D2-typ_fold_subgr"/>
</dbReference>
<dbReference type="PRINTS" id="PR00830">
    <property type="entry name" value="ENDOLAPTASE"/>
</dbReference>
<dbReference type="InterPro" id="IPR020568">
    <property type="entry name" value="Ribosomal_Su5_D2-typ_SF"/>
</dbReference>
<dbReference type="EMBL" id="CAESAF010000003">
    <property type="protein sequence ID" value="CAB4330036.1"/>
    <property type="molecule type" value="Genomic_DNA"/>
</dbReference>
<dbReference type="InterPro" id="IPR008269">
    <property type="entry name" value="Lon_proteolytic"/>
</dbReference>
<dbReference type="Pfam" id="PF05362">
    <property type="entry name" value="Lon_C"/>
    <property type="match status" value="1"/>
</dbReference>